<evidence type="ECO:0000256" key="5">
    <source>
        <dbReference type="ARBA" id="ARBA00022679"/>
    </source>
</evidence>
<comment type="similarity">
    <text evidence="3">Belongs to the SINA (Seven in absentia) family.</text>
</comment>
<accession>A0ABD1AAT2</accession>
<comment type="caution">
    <text evidence="13">The sequence shown here is derived from an EMBL/GenBank/DDBJ whole genome shotgun (WGS) entry which is preliminary data.</text>
</comment>
<dbReference type="Pfam" id="PF21361">
    <property type="entry name" value="Sina_ZnF"/>
    <property type="match status" value="1"/>
</dbReference>
<dbReference type="EC" id="2.3.2.27" evidence="4"/>
<keyword evidence="6" id="KW-0479">Metal-binding</keyword>
<evidence type="ECO:0000256" key="8">
    <source>
        <dbReference type="ARBA" id="ARBA00022786"/>
    </source>
</evidence>
<dbReference type="Pfam" id="PF21362">
    <property type="entry name" value="Sina_RING"/>
    <property type="match status" value="1"/>
</dbReference>
<dbReference type="GO" id="GO:0008270">
    <property type="term" value="F:zinc ion binding"/>
    <property type="evidence" value="ECO:0007669"/>
    <property type="project" value="UniProtKB-KW"/>
</dbReference>
<evidence type="ECO:0000256" key="10">
    <source>
        <dbReference type="ARBA" id="ARBA00024004"/>
    </source>
</evidence>
<keyword evidence="5" id="KW-0808">Transferase</keyword>
<comment type="catalytic activity">
    <reaction evidence="1">
        <text>S-ubiquitinyl-[E2 ubiquitin-conjugating enzyme]-L-cysteine + [acceptor protein]-L-lysine = [E2 ubiquitin-conjugating enzyme]-L-cysteine + N(6)-ubiquitinyl-[acceptor protein]-L-lysine.</text>
        <dbReference type="EC" id="2.3.2.27"/>
    </reaction>
</comment>
<dbReference type="GO" id="GO:0061630">
    <property type="term" value="F:ubiquitin protein ligase activity"/>
    <property type="evidence" value="ECO:0007669"/>
    <property type="project" value="UniProtKB-EC"/>
</dbReference>
<keyword evidence="9" id="KW-0862">Zinc</keyword>
<evidence type="ECO:0000313" key="14">
    <source>
        <dbReference type="Proteomes" id="UP001558713"/>
    </source>
</evidence>
<dbReference type="InterPro" id="IPR044286">
    <property type="entry name" value="SINL_plant"/>
</dbReference>
<dbReference type="EMBL" id="JBANAX010000547">
    <property type="protein sequence ID" value="KAL1203921.1"/>
    <property type="molecule type" value="Genomic_DNA"/>
</dbReference>
<evidence type="ECO:0000313" key="13">
    <source>
        <dbReference type="EMBL" id="KAL1203921.1"/>
    </source>
</evidence>
<dbReference type="PANTHER" id="PTHR46632:SF3">
    <property type="entry name" value="E3 UBIQUITIN-PROTEIN LIGASE SINA-LIKE 7-RELATED"/>
    <property type="match status" value="1"/>
</dbReference>
<comment type="function">
    <text evidence="10">E3 ubiquitin-protein ligase that mediates ubiquitination and subsequent proteasomal degradation of target proteins. E3 ubiquitin ligases accept ubiquitin from an E2 ubiquitin-conjugating enzyme in the form of a thioester and then directly transfers the ubiquitin to targeted substrates. It probably triggers the ubiquitin-mediated degradation of different substrates.</text>
</comment>
<sequence length="275" mass="31356">MEGSSNVHSQKRQRTENETRMGKLLDLDVLDCPVCFEPLTIPTFQCDDGHLVCRFCIVKVSNKCPGPACNLPIGNNQCSAIERILNSVFVLCRNADLGCKERFSYGQVSSHEKEECNFSLCSCPKLECKYTGSYNSIYDHFIGSHINNMSMKFIFCFVLGDFAIDAKINIDDKNLVIWEPMEKLFFVVQCFRERLGVYVTVRSISQSTTPELRKFSYSLSYSVDGHTLTYESPEVKKLLDVSSHSPEESFMFVPNSLFRGEMFEMKVGIKKLNQE</sequence>
<evidence type="ECO:0000256" key="4">
    <source>
        <dbReference type="ARBA" id="ARBA00012483"/>
    </source>
</evidence>
<protein>
    <recommendedName>
        <fullName evidence="4">RING-type E3 ubiquitin transferase</fullName>
        <ecNumber evidence="4">2.3.2.27</ecNumber>
    </recommendedName>
</protein>
<dbReference type="SUPFAM" id="SSF49599">
    <property type="entry name" value="TRAF domain-like"/>
    <property type="match status" value="1"/>
</dbReference>
<dbReference type="SUPFAM" id="SSF57850">
    <property type="entry name" value="RING/U-box"/>
    <property type="match status" value="1"/>
</dbReference>
<dbReference type="CDD" id="cd16571">
    <property type="entry name" value="RING-HC_SIAHs"/>
    <property type="match status" value="1"/>
</dbReference>
<evidence type="ECO:0000256" key="6">
    <source>
        <dbReference type="ARBA" id="ARBA00022723"/>
    </source>
</evidence>
<evidence type="ECO:0000256" key="2">
    <source>
        <dbReference type="ARBA" id="ARBA00004906"/>
    </source>
</evidence>
<dbReference type="InterPro" id="IPR013083">
    <property type="entry name" value="Znf_RING/FYVE/PHD"/>
</dbReference>
<evidence type="ECO:0000256" key="7">
    <source>
        <dbReference type="ARBA" id="ARBA00022771"/>
    </source>
</evidence>
<keyword evidence="14" id="KW-1185">Reference proteome</keyword>
<organism evidence="13 14">
    <name type="scientific">Cardamine amara subsp. amara</name>
    <dbReference type="NCBI Taxonomy" id="228776"/>
    <lineage>
        <taxon>Eukaryota</taxon>
        <taxon>Viridiplantae</taxon>
        <taxon>Streptophyta</taxon>
        <taxon>Embryophyta</taxon>
        <taxon>Tracheophyta</taxon>
        <taxon>Spermatophyta</taxon>
        <taxon>Magnoliopsida</taxon>
        <taxon>eudicotyledons</taxon>
        <taxon>Gunneridae</taxon>
        <taxon>Pentapetalae</taxon>
        <taxon>rosids</taxon>
        <taxon>malvids</taxon>
        <taxon>Brassicales</taxon>
        <taxon>Brassicaceae</taxon>
        <taxon>Cardamineae</taxon>
        <taxon>Cardamine</taxon>
    </lineage>
</organism>
<reference evidence="13 14" key="1">
    <citation type="submission" date="2024-04" db="EMBL/GenBank/DDBJ databases">
        <title>Genome assembly C_amara_ONT_v2.</title>
        <authorList>
            <person name="Yant L."/>
            <person name="Moore C."/>
            <person name="Slenker M."/>
        </authorList>
    </citation>
    <scope>NUCLEOTIDE SEQUENCE [LARGE SCALE GENOMIC DNA]</scope>
    <source>
        <tissue evidence="13">Leaf</tissue>
    </source>
</reference>
<dbReference type="InterPro" id="IPR013010">
    <property type="entry name" value="Znf_SIAH"/>
</dbReference>
<dbReference type="PROSITE" id="PS51081">
    <property type="entry name" value="ZF_SIAH"/>
    <property type="match status" value="1"/>
</dbReference>
<dbReference type="AlphaFoldDB" id="A0ABD1AAT2"/>
<evidence type="ECO:0000256" key="9">
    <source>
        <dbReference type="ARBA" id="ARBA00022833"/>
    </source>
</evidence>
<dbReference type="PANTHER" id="PTHR46632">
    <property type="entry name" value="E3 UBIQUITIN-PROTEIN LIGASE SINA-LIKE 4"/>
    <property type="match status" value="1"/>
</dbReference>
<comment type="pathway">
    <text evidence="2">Protein modification; protein ubiquitination.</text>
</comment>
<proteinExistence type="inferred from homology"/>
<name>A0ABD1AAT2_CARAN</name>
<evidence type="ECO:0000256" key="3">
    <source>
        <dbReference type="ARBA" id="ARBA00009119"/>
    </source>
</evidence>
<dbReference type="Proteomes" id="UP001558713">
    <property type="component" value="Unassembled WGS sequence"/>
</dbReference>
<evidence type="ECO:0000256" key="11">
    <source>
        <dbReference type="PROSITE-ProRule" id="PRU00455"/>
    </source>
</evidence>
<evidence type="ECO:0000259" key="12">
    <source>
        <dbReference type="PROSITE" id="PS51081"/>
    </source>
</evidence>
<dbReference type="InterPro" id="IPR049548">
    <property type="entry name" value="Sina-like_RING"/>
</dbReference>
<keyword evidence="8" id="KW-0833">Ubl conjugation pathway</keyword>
<gene>
    <name evidence="13" type="ORF">V5N11_011765</name>
</gene>
<feature type="domain" description="SIAH-type" evidence="12">
    <location>
        <begin position="87"/>
        <end position="146"/>
    </location>
</feature>
<keyword evidence="7 11" id="KW-0863">Zinc-finger</keyword>
<dbReference type="Gene3D" id="3.30.40.10">
    <property type="entry name" value="Zinc/RING finger domain, C3HC4 (zinc finger)"/>
    <property type="match status" value="1"/>
</dbReference>
<evidence type="ECO:0000256" key="1">
    <source>
        <dbReference type="ARBA" id="ARBA00000900"/>
    </source>
</evidence>